<accession>S3ITS4</accession>
<gene>
    <name evidence="1" type="ORF">HMPREF0201_03133</name>
</gene>
<proteinExistence type="predicted"/>
<dbReference type="HOGENOM" id="CLU_2231756_0_0_6"/>
<evidence type="ECO:0000313" key="1">
    <source>
        <dbReference type="EMBL" id="EPF15956.1"/>
    </source>
</evidence>
<evidence type="ECO:0000313" key="2">
    <source>
        <dbReference type="Proteomes" id="UP000014585"/>
    </source>
</evidence>
<dbReference type="Proteomes" id="UP000014585">
    <property type="component" value="Unassembled WGS sequence"/>
</dbReference>
<reference evidence="1 2" key="1">
    <citation type="submission" date="2013-04" db="EMBL/GenBank/DDBJ databases">
        <authorList>
            <person name="Weinstock G."/>
            <person name="Sodergren E."/>
            <person name="Lobos E.A."/>
            <person name="Fulton L."/>
            <person name="Fulton R."/>
            <person name="Courtney L."/>
            <person name="Fronick C."/>
            <person name="O'Laughlin M."/>
            <person name="Godfrey J."/>
            <person name="Wilson R.M."/>
            <person name="Miner T."/>
            <person name="Farmer C."/>
            <person name="Delehaunty K."/>
            <person name="Cordes M."/>
            <person name="Minx P."/>
            <person name="Tomlinson C."/>
            <person name="Chen J."/>
            <person name="Wollam A."/>
            <person name="Pepin K.H."/>
            <person name="Palsikar V.B."/>
            <person name="Zhang X."/>
            <person name="Suruliraj S."/>
            <person name="Perna N.T."/>
            <person name="Plunkett G."/>
            <person name="Warren W."/>
            <person name="Mitreva M."/>
            <person name="Mardis E.R."/>
            <person name="Wilson R.K."/>
        </authorList>
    </citation>
    <scope>NUCLEOTIDE SEQUENCE [LARGE SCALE GENOMIC DNA]</scope>
    <source>
        <strain evidence="1 2">DSM 4568</strain>
    </source>
</reference>
<organism evidence="1 2">
    <name type="scientific">Cedecea davisae DSM 4568</name>
    <dbReference type="NCBI Taxonomy" id="566551"/>
    <lineage>
        <taxon>Bacteria</taxon>
        <taxon>Pseudomonadati</taxon>
        <taxon>Pseudomonadota</taxon>
        <taxon>Gammaproteobacteria</taxon>
        <taxon>Enterobacterales</taxon>
        <taxon>Enterobacteriaceae</taxon>
        <taxon>Cedecea</taxon>
    </lineage>
</organism>
<comment type="caution">
    <text evidence="1">The sequence shown here is derived from an EMBL/GenBank/DDBJ whole genome shotgun (WGS) entry which is preliminary data.</text>
</comment>
<sequence>MAENGVTQGRFVFAIFGARALNNIADFNFRRAGDFAAFAVGAVFQRVVVQRRIFETQPLAIRPGLFWPWIFRANPANRAGGSADRTLNTAFKAGFIKQVHGFPPR</sequence>
<protein>
    <submittedName>
        <fullName evidence="1">Uncharacterized protein</fullName>
    </submittedName>
</protein>
<dbReference type="EMBL" id="ATDT01000026">
    <property type="protein sequence ID" value="EPF15956.1"/>
    <property type="molecule type" value="Genomic_DNA"/>
</dbReference>
<dbReference type="AlphaFoldDB" id="S3ITS4"/>
<name>S3ITS4_9ENTR</name>